<evidence type="ECO:0000313" key="1">
    <source>
        <dbReference type="EMBL" id="NYE45202.1"/>
    </source>
</evidence>
<dbReference type="PANTHER" id="PTHR30528">
    <property type="entry name" value="CYTOPLASMIC PROTEIN"/>
    <property type="match status" value="1"/>
</dbReference>
<dbReference type="Pfam" id="PF06224">
    <property type="entry name" value="AlkZ-like"/>
    <property type="match status" value="1"/>
</dbReference>
<reference evidence="1 2" key="1">
    <citation type="submission" date="2020-07" db="EMBL/GenBank/DDBJ databases">
        <title>Sequencing the genomes of 1000 actinobacteria strains.</title>
        <authorList>
            <person name="Klenk H.-P."/>
        </authorList>
    </citation>
    <scope>NUCLEOTIDE SEQUENCE [LARGE SCALE GENOMIC DNA]</scope>
    <source>
        <strain evidence="1 2">CXB654</strain>
    </source>
</reference>
<keyword evidence="2" id="KW-1185">Reference proteome</keyword>
<protein>
    <recommendedName>
        <fullName evidence="3">Cytoplasmic protein</fullName>
    </recommendedName>
</protein>
<dbReference type="EMBL" id="JACCCC010000001">
    <property type="protein sequence ID" value="NYE45202.1"/>
    <property type="molecule type" value="Genomic_DNA"/>
</dbReference>
<evidence type="ECO:0008006" key="3">
    <source>
        <dbReference type="Google" id="ProtNLM"/>
    </source>
</evidence>
<comment type="caution">
    <text evidence="1">The sequence shown here is derived from an EMBL/GenBank/DDBJ whole genome shotgun (WGS) entry which is preliminary data.</text>
</comment>
<evidence type="ECO:0000313" key="2">
    <source>
        <dbReference type="Proteomes" id="UP000589036"/>
    </source>
</evidence>
<sequence length="403" mass="46174">MYEPAPLPHPRRDTTLSRAQARRIALAAQGFADRRPAAGATMRHLRRVIGRVGVIQIDSVNVLVRSQYLPVYARLGPYDRALLDRATDRRHRHLVEYWGHEASLLPPATHRLLRWRMARARDEAWGRMRRIAEDRPDLVKSVRTEVERIGPATCREIETALEHDRPRGKGQWWDWSEVKTVLEFLFWSGQITTDGRTRQFERRYALPERVVPADVLNASDPDPDDARRELVRIAARAHGVGTEACLRDYFRLSAAEGRAAVRDLVDSGELVPVAIEGWQRPGYLHRDARVPRRIGARALLSPFDSLVWERERTRRLFDFDYGLEFYVPAAKRRYGYYVLPFLLGDRLVARVDLKADRRAGRLLVHNTVLEDGAPPETTDELGTELAHMAAWLGLENGPATPSR</sequence>
<gene>
    <name evidence="1" type="ORF">HDA32_000322</name>
</gene>
<dbReference type="RefSeq" id="WP_179641473.1">
    <property type="nucleotide sequence ID" value="NZ_BAAAYY010000021.1"/>
</dbReference>
<accession>A0A852TQV9</accession>
<organism evidence="1 2">
    <name type="scientific">Spinactinospora alkalitolerans</name>
    <dbReference type="NCBI Taxonomy" id="687207"/>
    <lineage>
        <taxon>Bacteria</taxon>
        <taxon>Bacillati</taxon>
        <taxon>Actinomycetota</taxon>
        <taxon>Actinomycetes</taxon>
        <taxon>Streptosporangiales</taxon>
        <taxon>Nocardiopsidaceae</taxon>
        <taxon>Spinactinospora</taxon>
    </lineage>
</organism>
<dbReference type="PANTHER" id="PTHR30528:SF0">
    <property type="entry name" value="CYTOPLASMIC PROTEIN"/>
    <property type="match status" value="1"/>
</dbReference>
<dbReference type="AlphaFoldDB" id="A0A852TQV9"/>
<dbReference type="Proteomes" id="UP000589036">
    <property type="component" value="Unassembled WGS sequence"/>
</dbReference>
<dbReference type="InterPro" id="IPR009351">
    <property type="entry name" value="AlkZ-like"/>
</dbReference>
<proteinExistence type="predicted"/>
<name>A0A852TQV9_9ACTN</name>